<dbReference type="EMBL" id="UINC01030638">
    <property type="protein sequence ID" value="SVB15350.1"/>
    <property type="molecule type" value="Genomic_DNA"/>
</dbReference>
<evidence type="ECO:0008006" key="2">
    <source>
        <dbReference type="Google" id="ProtNLM"/>
    </source>
</evidence>
<dbReference type="Pfam" id="PF03420">
    <property type="entry name" value="Peptidase_S77"/>
    <property type="match status" value="1"/>
</dbReference>
<organism evidence="1">
    <name type="scientific">marine metagenome</name>
    <dbReference type="NCBI Taxonomy" id="408172"/>
    <lineage>
        <taxon>unclassified sequences</taxon>
        <taxon>metagenomes</taxon>
        <taxon>ecological metagenomes</taxon>
    </lineage>
</organism>
<protein>
    <recommendedName>
        <fullName evidence="2">Primosomal protein</fullName>
    </recommendedName>
</protein>
<dbReference type="AlphaFoldDB" id="A0A382BNE3"/>
<evidence type="ECO:0000313" key="1">
    <source>
        <dbReference type="EMBL" id="SVB15350.1"/>
    </source>
</evidence>
<gene>
    <name evidence="1" type="ORF">METZ01_LOCUS168204</name>
</gene>
<proteinExistence type="predicted"/>
<dbReference type="InterPro" id="IPR005082">
    <property type="entry name" value="Peptidase_U9_T4_prohead"/>
</dbReference>
<name>A0A382BNE3_9ZZZZ</name>
<reference evidence="1" key="1">
    <citation type="submission" date="2018-05" db="EMBL/GenBank/DDBJ databases">
        <authorList>
            <person name="Lanie J.A."/>
            <person name="Ng W.-L."/>
            <person name="Kazmierczak K.M."/>
            <person name="Andrzejewski T.M."/>
            <person name="Davidsen T.M."/>
            <person name="Wayne K.J."/>
            <person name="Tettelin H."/>
            <person name="Glass J.I."/>
            <person name="Rusch D."/>
            <person name="Podicherti R."/>
            <person name="Tsui H.-C.T."/>
            <person name="Winkler M.E."/>
        </authorList>
    </citation>
    <scope>NUCLEOTIDE SEQUENCE</scope>
</reference>
<sequence>MKLISEQWCDNVEYIVEADPKTGKKSVFIEGIMLQTEVKNKNGRIYPKEVMQKEVGRYTKEFINQKRAYGELGHPEGPTINLERTSHLIQSLTEDGDNYVGKAKILSTPMGEIVKSLLADGARLGVSSRGMGSLKQSNREGGTQLVQSDFQLATAADIVADPSAPDAFVNGVMEGVEWIWDNGVIKAQKIEEYKHSIRRAKTHKLQETKLKVFRSFLENL</sequence>
<accession>A0A382BNE3</accession>